<keyword evidence="2" id="KW-1185">Reference proteome</keyword>
<protein>
    <submittedName>
        <fullName evidence="1">Uncharacterized protein</fullName>
    </submittedName>
</protein>
<dbReference type="AlphaFoldDB" id="A0A4Y2EC84"/>
<evidence type="ECO:0000313" key="1">
    <source>
        <dbReference type="EMBL" id="GBM25455.1"/>
    </source>
</evidence>
<reference evidence="1 2" key="1">
    <citation type="journal article" date="2019" name="Sci. Rep.">
        <title>Orb-weaving spider Araneus ventricosus genome elucidates the spidroin gene catalogue.</title>
        <authorList>
            <person name="Kono N."/>
            <person name="Nakamura H."/>
            <person name="Ohtoshi R."/>
            <person name="Moran D.A.P."/>
            <person name="Shinohara A."/>
            <person name="Yoshida Y."/>
            <person name="Fujiwara M."/>
            <person name="Mori M."/>
            <person name="Tomita M."/>
            <person name="Arakawa K."/>
        </authorList>
    </citation>
    <scope>NUCLEOTIDE SEQUENCE [LARGE SCALE GENOMIC DNA]</scope>
</reference>
<sequence length="99" mass="11550">MSAIIKFGLFWPYFNDSLALFSYFDLVTLRGVISAYVVPRVMARRRHCIRSLERWQDICKATRRRNGMTVRIPPTAAHEYESHASRDLAKPHAVGTRLW</sequence>
<evidence type="ECO:0000313" key="2">
    <source>
        <dbReference type="Proteomes" id="UP000499080"/>
    </source>
</evidence>
<name>A0A4Y2EC84_ARAVE</name>
<dbReference type="Proteomes" id="UP000499080">
    <property type="component" value="Unassembled WGS sequence"/>
</dbReference>
<comment type="caution">
    <text evidence="1">The sequence shown here is derived from an EMBL/GenBank/DDBJ whole genome shotgun (WGS) entry which is preliminary data.</text>
</comment>
<dbReference type="EMBL" id="BGPR01000538">
    <property type="protein sequence ID" value="GBM25455.1"/>
    <property type="molecule type" value="Genomic_DNA"/>
</dbReference>
<proteinExistence type="predicted"/>
<organism evidence="1 2">
    <name type="scientific">Araneus ventricosus</name>
    <name type="common">Orbweaver spider</name>
    <name type="synonym">Epeira ventricosa</name>
    <dbReference type="NCBI Taxonomy" id="182803"/>
    <lineage>
        <taxon>Eukaryota</taxon>
        <taxon>Metazoa</taxon>
        <taxon>Ecdysozoa</taxon>
        <taxon>Arthropoda</taxon>
        <taxon>Chelicerata</taxon>
        <taxon>Arachnida</taxon>
        <taxon>Araneae</taxon>
        <taxon>Araneomorphae</taxon>
        <taxon>Entelegynae</taxon>
        <taxon>Araneoidea</taxon>
        <taxon>Araneidae</taxon>
        <taxon>Araneus</taxon>
    </lineage>
</organism>
<gene>
    <name evidence="1" type="ORF">AVEN_261572_1</name>
</gene>
<accession>A0A4Y2EC84</accession>